<evidence type="ECO:0008006" key="4">
    <source>
        <dbReference type="Google" id="ProtNLM"/>
    </source>
</evidence>
<reference evidence="2" key="2">
    <citation type="submission" date="2020-11" db="EMBL/GenBank/DDBJ databases">
        <authorList>
            <person name="McCartney M.A."/>
            <person name="Auch B."/>
            <person name="Kono T."/>
            <person name="Mallez S."/>
            <person name="Becker A."/>
            <person name="Gohl D.M."/>
            <person name="Silverstein K.A.T."/>
            <person name="Koren S."/>
            <person name="Bechman K.B."/>
            <person name="Herman A."/>
            <person name="Abrahante J.E."/>
            <person name="Garbe J."/>
        </authorList>
    </citation>
    <scope>NUCLEOTIDE SEQUENCE</scope>
    <source>
        <strain evidence="2">Duluth1</strain>
        <tissue evidence="2">Whole animal</tissue>
    </source>
</reference>
<feature type="signal peptide" evidence="1">
    <location>
        <begin position="1"/>
        <end position="31"/>
    </location>
</feature>
<evidence type="ECO:0000256" key="1">
    <source>
        <dbReference type="SAM" id="SignalP"/>
    </source>
</evidence>
<name>A0A9D4GS06_DREPO</name>
<dbReference type="EMBL" id="JAIWYP010000005">
    <property type="protein sequence ID" value="KAH3821888.1"/>
    <property type="molecule type" value="Genomic_DNA"/>
</dbReference>
<comment type="caution">
    <text evidence="2">The sequence shown here is derived from an EMBL/GenBank/DDBJ whole genome shotgun (WGS) entry which is preliminary data.</text>
</comment>
<proteinExistence type="predicted"/>
<evidence type="ECO:0000313" key="3">
    <source>
        <dbReference type="Proteomes" id="UP000828390"/>
    </source>
</evidence>
<protein>
    <recommendedName>
        <fullName evidence="4">Secreted protein</fullName>
    </recommendedName>
</protein>
<evidence type="ECO:0000313" key="2">
    <source>
        <dbReference type="EMBL" id="KAH3821888.1"/>
    </source>
</evidence>
<gene>
    <name evidence="2" type="ORF">DPMN_123656</name>
</gene>
<organism evidence="2 3">
    <name type="scientific">Dreissena polymorpha</name>
    <name type="common">Zebra mussel</name>
    <name type="synonym">Mytilus polymorpha</name>
    <dbReference type="NCBI Taxonomy" id="45954"/>
    <lineage>
        <taxon>Eukaryota</taxon>
        <taxon>Metazoa</taxon>
        <taxon>Spiralia</taxon>
        <taxon>Lophotrochozoa</taxon>
        <taxon>Mollusca</taxon>
        <taxon>Bivalvia</taxon>
        <taxon>Autobranchia</taxon>
        <taxon>Heteroconchia</taxon>
        <taxon>Euheterodonta</taxon>
        <taxon>Imparidentia</taxon>
        <taxon>Neoheterodontei</taxon>
        <taxon>Myida</taxon>
        <taxon>Dreissenoidea</taxon>
        <taxon>Dreissenidae</taxon>
        <taxon>Dreissena</taxon>
    </lineage>
</organism>
<sequence>MPRSSSSARRTSAWTISLLVLLSAFFQLLDSTVPRPCVPTAVVPTMSLCRRRLSACATAWLADHFIPVLV</sequence>
<keyword evidence="1" id="KW-0732">Signal</keyword>
<dbReference type="AlphaFoldDB" id="A0A9D4GS06"/>
<feature type="chain" id="PRO_5038449786" description="Secreted protein" evidence="1">
    <location>
        <begin position="32"/>
        <end position="70"/>
    </location>
</feature>
<dbReference type="Proteomes" id="UP000828390">
    <property type="component" value="Unassembled WGS sequence"/>
</dbReference>
<keyword evidence="3" id="KW-1185">Reference proteome</keyword>
<accession>A0A9D4GS06</accession>
<reference evidence="2" key="1">
    <citation type="journal article" date="2019" name="bioRxiv">
        <title>The Genome of the Zebra Mussel, Dreissena polymorpha: A Resource for Invasive Species Research.</title>
        <authorList>
            <person name="McCartney M.A."/>
            <person name="Auch B."/>
            <person name="Kono T."/>
            <person name="Mallez S."/>
            <person name="Zhang Y."/>
            <person name="Obille A."/>
            <person name="Becker A."/>
            <person name="Abrahante J.E."/>
            <person name="Garbe J."/>
            <person name="Badalamenti J.P."/>
            <person name="Herman A."/>
            <person name="Mangelson H."/>
            <person name="Liachko I."/>
            <person name="Sullivan S."/>
            <person name="Sone E.D."/>
            <person name="Koren S."/>
            <person name="Silverstein K.A.T."/>
            <person name="Beckman K.B."/>
            <person name="Gohl D.M."/>
        </authorList>
    </citation>
    <scope>NUCLEOTIDE SEQUENCE</scope>
    <source>
        <strain evidence="2">Duluth1</strain>
        <tissue evidence="2">Whole animal</tissue>
    </source>
</reference>